<dbReference type="Proteomes" id="UP000218934">
    <property type="component" value="Unassembled WGS sequence"/>
</dbReference>
<feature type="repeat" description="TPR" evidence="1">
    <location>
        <begin position="68"/>
        <end position="101"/>
    </location>
</feature>
<dbReference type="EMBL" id="NWUF01000008">
    <property type="protein sequence ID" value="PCE42340.1"/>
    <property type="molecule type" value="Genomic_DNA"/>
</dbReference>
<reference evidence="3 4" key="1">
    <citation type="submission" date="2017-09" db="EMBL/GenBank/DDBJ databases">
        <title>The Catabolism of 3,6-Dichlorosalicylic acid is Initiated by the Cytochrome P450 Monooxygenase DsmABC in Rhizorhabdus dicambivorans Ndbn-20.</title>
        <authorList>
            <person name="Na L."/>
        </authorList>
    </citation>
    <scope>NUCLEOTIDE SEQUENCE [LARGE SCALE GENOMIC DNA]</scope>
    <source>
        <strain evidence="3 4">Ndbn-20m</strain>
    </source>
</reference>
<dbReference type="AlphaFoldDB" id="A0A2A4FV69"/>
<feature type="region of interest" description="Disordered" evidence="2">
    <location>
        <begin position="153"/>
        <end position="176"/>
    </location>
</feature>
<dbReference type="RefSeq" id="WP_066963544.1">
    <property type="nucleotide sequence ID" value="NZ_CP023449.1"/>
</dbReference>
<dbReference type="KEGG" id="rdi:CMV14_13715"/>
<keyword evidence="4" id="KW-1185">Reference proteome</keyword>
<dbReference type="Gene3D" id="1.25.40.10">
    <property type="entry name" value="Tetratricopeptide repeat domain"/>
    <property type="match status" value="1"/>
</dbReference>
<dbReference type="SUPFAM" id="SSF48452">
    <property type="entry name" value="TPR-like"/>
    <property type="match status" value="1"/>
</dbReference>
<proteinExistence type="predicted"/>
<accession>A0A2A4FV69</accession>
<feature type="repeat" description="TPR" evidence="1">
    <location>
        <begin position="34"/>
        <end position="67"/>
    </location>
</feature>
<name>A0A2A4FV69_9SPHN</name>
<evidence type="ECO:0000313" key="3">
    <source>
        <dbReference type="EMBL" id="PCE42340.1"/>
    </source>
</evidence>
<evidence type="ECO:0000256" key="1">
    <source>
        <dbReference type="PROSITE-ProRule" id="PRU00339"/>
    </source>
</evidence>
<sequence length="176" mass="18178">MRFSPVAIGLSLTLLAVSSGVNGQKADDQINPKSIALLAEGQAALRAGNLEAANDALETALAIDPRNRSAFVALGRVAQAQQLPGKAIRMYFEALSLEPNDLNALSAQGEAMVQKGAIERARANLARVRSLCKSECAPAQQLAAAIAKGPPPAVVAAQSSDKVPPKGQEQSTAGQK</sequence>
<dbReference type="OrthoDB" id="8480982at2"/>
<dbReference type="InterPro" id="IPR019734">
    <property type="entry name" value="TPR_rpt"/>
</dbReference>
<comment type="caution">
    <text evidence="3">The sequence shown here is derived from an EMBL/GenBank/DDBJ whole genome shotgun (WGS) entry which is preliminary data.</text>
</comment>
<dbReference type="PROSITE" id="PS50005">
    <property type="entry name" value="TPR"/>
    <property type="match status" value="2"/>
</dbReference>
<dbReference type="InterPro" id="IPR011990">
    <property type="entry name" value="TPR-like_helical_dom_sf"/>
</dbReference>
<organism evidence="3 4">
    <name type="scientific">Rhizorhabdus dicambivorans</name>
    <dbReference type="NCBI Taxonomy" id="1850238"/>
    <lineage>
        <taxon>Bacteria</taxon>
        <taxon>Pseudomonadati</taxon>
        <taxon>Pseudomonadota</taxon>
        <taxon>Alphaproteobacteria</taxon>
        <taxon>Sphingomonadales</taxon>
        <taxon>Sphingomonadaceae</taxon>
        <taxon>Rhizorhabdus</taxon>
    </lineage>
</organism>
<evidence type="ECO:0000256" key="2">
    <source>
        <dbReference type="SAM" id="MobiDB-lite"/>
    </source>
</evidence>
<keyword evidence="1" id="KW-0802">TPR repeat</keyword>
<gene>
    <name evidence="3" type="ORF">COO09_10065</name>
</gene>
<protein>
    <submittedName>
        <fullName evidence="3">Uncharacterized protein</fullName>
    </submittedName>
</protein>
<dbReference type="SMART" id="SM00028">
    <property type="entry name" value="TPR"/>
    <property type="match status" value="2"/>
</dbReference>
<evidence type="ECO:0000313" key="4">
    <source>
        <dbReference type="Proteomes" id="UP000218934"/>
    </source>
</evidence>